<gene>
    <name evidence="6 10" type="primary">hflX</name>
    <name evidence="10" type="ORF">GCM10010984_27910</name>
    <name evidence="11" type="ORF">SAMN05443634_101136</name>
</gene>
<dbReference type="NCBIfam" id="TIGR03156">
    <property type="entry name" value="GTP_HflX"/>
    <property type="match status" value="1"/>
</dbReference>
<evidence type="ECO:0000256" key="4">
    <source>
        <dbReference type="ARBA" id="ARBA00022842"/>
    </source>
</evidence>
<dbReference type="Proteomes" id="UP000184120">
    <property type="component" value="Unassembled WGS sequence"/>
</dbReference>
<feature type="binding site" evidence="8">
    <location>
        <position position="213"/>
    </location>
    <ligand>
        <name>Mg(2+)</name>
        <dbReference type="ChEBI" id="CHEBI:18420"/>
    </ligand>
</feature>
<dbReference type="InterPro" id="IPR005225">
    <property type="entry name" value="Small_GTP-bd"/>
</dbReference>
<dbReference type="GO" id="GO:0003924">
    <property type="term" value="F:GTPase activity"/>
    <property type="evidence" value="ECO:0007669"/>
    <property type="project" value="UniProtKB-UniRule"/>
</dbReference>
<dbReference type="Gene3D" id="3.40.50.11060">
    <property type="entry name" value="GTPase HflX, N-terminal domain"/>
    <property type="match status" value="1"/>
</dbReference>
<evidence type="ECO:0000313" key="13">
    <source>
        <dbReference type="Proteomes" id="UP000650994"/>
    </source>
</evidence>
<keyword evidence="5 6" id="KW-0342">GTP-binding</keyword>
<dbReference type="CDD" id="cd01878">
    <property type="entry name" value="HflX"/>
    <property type="match status" value="1"/>
</dbReference>
<dbReference type="AlphaFoldDB" id="A0A1M6SV56"/>
<dbReference type="GO" id="GO:0005525">
    <property type="term" value="F:GTP binding"/>
    <property type="evidence" value="ECO:0007669"/>
    <property type="project" value="UniProtKB-UniRule"/>
</dbReference>
<dbReference type="PANTHER" id="PTHR10229">
    <property type="entry name" value="GTP-BINDING PROTEIN HFLX"/>
    <property type="match status" value="1"/>
</dbReference>
<evidence type="ECO:0000313" key="12">
    <source>
        <dbReference type="Proteomes" id="UP000184120"/>
    </source>
</evidence>
<dbReference type="FunFam" id="3.40.50.300:FF:000955">
    <property type="entry name" value="GTPase HflX"/>
    <property type="match status" value="1"/>
</dbReference>
<dbReference type="PIRSF" id="PIRSF006809">
    <property type="entry name" value="GTP-binding_hflX_prd"/>
    <property type="match status" value="1"/>
</dbReference>
<dbReference type="EMBL" id="BMFL01000022">
    <property type="protein sequence ID" value="GGF09188.1"/>
    <property type="molecule type" value="Genomic_DNA"/>
</dbReference>
<dbReference type="NCBIfam" id="TIGR00231">
    <property type="entry name" value="small_GTP"/>
    <property type="match status" value="1"/>
</dbReference>
<reference evidence="10" key="5">
    <citation type="submission" date="2024-05" db="EMBL/GenBank/DDBJ databases">
        <authorList>
            <person name="Sun Q."/>
            <person name="Zhou Y."/>
        </authorList>
    </citation>
    <scope>NUCLEOTIDE SEQUENCE</scope>
    <source>
        <strain evidence="10">CGMCC 1.12707</strain>
    </source>
</reference>
<evidence type="ECO:0000256" key="2">
    <source>
        <dbReference type="ARBA" id="ARBA00022723"/>
    </source>
</evidence>
<feature type="binding site" evidence="7">
    <location>
        <begin position="318"/>
        <end position="321"/>
    </location>
    <ligand>
        <name>GTP</name>
        <dbReference type="ChEBI" id="CHEBI:37565"/>
    </ligand>
</feature>
<reference evidence="10" key="1">
    <citation type="journal article" date="2014" name="Int. J. Syst. Evol. Microbiol.">
        <title>Complete genome of a new Firmicutes species belonging to the dominant human colonic microbiota ('Ruminococcus bicirculans') reveals two chromosomes and a selective capacity to utilize plant glucans.</title>
        <authorList>
            <consortium name="NISC Comparative Sequencing Program"/>
            <person name="Wegmann U."/>
            <person name="Louis P."/>
            <person name="Goesmann A."/>
            <person name="Henrissat B."/>
            <person name="Duncan S.H."/>
            <person name="Flint H.J."/>
        </authorList>
    </citation>
    <scope>NUCLEOTIDE SEQUENCE</scope>
    <source>
        <strain evidence="10">CGMCC 1.12707</strain>
    </source>
</reference>
<dbReference type="Proteomes" id="UP000650994">
    <property type="component" value="Unassembled WGS sequence"/>
</dbReference>
<evidence type="ECO:0000256" key="5">
    <source>
        <dbReference type="ARBA" id="ARBA00023134"/>
    </source>
</evidence>
<dbReference type="OrthoDB" id="9812272at2"/>
<dbReference type="InterPro" id="IPR030394">
    <property type="entry name" value="G_HFLX_dom"/>
</dbReference>
<reference evidence="11" key="3">
    <citation type="submission" date="2016-11" db="EMBL/GenBank/DDBJ databases">
        <authorList>
            <person name="Jaros S."/>
            <person name="Januszkiewicz K."/>
            <person name="Wedrychowicz H."/>
        </authorList>
    </citation>
    <scope>NUCLEOTIDE SEQUENCE [LARGE SCALE GENOMIC DNA]</scope>
    <source>
        <strain evidence="11">DSM 27989</strain>
    </source>
</reference>
<accession>A0A1M6SV56</accession>
<feature type="domain" description="Hflx-type G" evidence="9">
    <location>
        <begin position="200"/>
        <end position="384"/>
    </location>
</feature>
<evidence type="ECO:0000256" key="1">
    <source>
        <dbReference type="ARBA" id="ARBA00022490"/>
    </source>
</evidence>
<dbReference type="GO" id="GO:0046872">
    <property type="term" value="F:metal ion binding"/>
    <property type="evidence" value="ECO:0007669"/>
    <property type="project" value="UniProtKB-KW"/>
</dbReference>
<organism evidence="11 12">
    <name type="scientific">Chishuiella changwenlii</name>
    <dbReference type="NCBI Taxonomy" id="1434701"/>
    <lineage>
        <taxon>Bacteria</taxon>
        <taxon>Pseudomonadati</taxon>
        <taxon>Bacteroidota</taxon>
        <taxon>Flavobacteriia</taxon>
        <taxon>Flavobacteriales</taxon>
        <taxon>Weeksellaceae</taxon>
        <taxon>Chishuiella</taxon>
    </lineage>
</organism>
<dbReference type="FunFam" id="3.40.50.11060:FF:000001">
    <property type="entry name" value="GTPase HflX"/>
    <property type="match status" value="1"/>
</dbReference>
<comment type="function">
    <text evidence="6">GTPase that associates with the 50S ribosomal subunit and may have a role during protein synthesis or ribosome biogenesis.</text>
</comment>
<dbReference type="EMBL" id="FRBH01000001">
    <property type="protein sequence ID" value="SHK48573.1"/>
    <property type="molecule type" value="Genomic_DNA"/>
</dbReference>
<dbReference type="InterPro" id="IPR027417">
    <property type="entry name" value="P-loop_NTPase"/>
</dbReference>
<feature type="binding site" evidence="7">
    <location>
        <begin position="362"/>
        <end position="364"/>
    </location>
    <ligand>
        <name>GTP</name>
        <dbReference type="ChEBI" id="CHEBI:37565"/>
    </ligand>
</feature>
<feature type="binding site" evidence="7">
    <location>
        <begin position="231"/>
        <end position="235"/>
    </location>
    <ligand>
        <name>GTP</name>
        <dbReference type="ChEBI" id="CHEBI:37565"/>
    </ligand>
</feature>
<evidence type="ECO:0000256" key="6">
    <source>
        <dbReference type="HAMAP-Rule" id="MF_00900"/>
    </source>
</evidence>
<feature type="binding site" evidence="7">
    <location>
        <begin position="252"/>
        <end position="255"/>
    </location>
    <ligand>
        <name>GTP</name>
        <dbReference type="ChEBI" id="CHEBI:37565"/>
    </ligand>
</feature>
<proteinExistence type="inferred from homology"/>
<name>A0A1M6SV56_9FLAO</name>
<dbReference type="Pfam" id="PF01926">
    <property type="entry name" value="MMR_HSR1"/>
    <property type="match status" value="1"/>
</dbReference>
<dbReference type="Gene3D" id="3.40.50.300">
    <property type="entry name" value="P-loop containing nucleotide triphosphate hydrolases"/>
    <property type="match status" value="1"/>
</dbReference>
<dbReference type="PRINTS" id="PR00326">
    <property type="entry name" value="GTP1OBG"/>
</dbReference>
<dbReference type="Pfam" id="PF16360">
    <property type="entry name" value="GTP-bdg_M"/>
    <property type="match status" value="1"/>
</dbReference>
<keyword evidence="13" id="KW-1185">Reference proteome</keyword>
<dbReference type="InterPro" id="IPR032305">
    <property type="entry name" value="GTP-bd_M"/>
</dbReference>
<dbReference type="InterPro" id="IPR016496">
    <property type="entry name" value="GTPase_HflX"/>
</dbReference>
<dbReference type="HAMAP" id="MF_00900">
    <property type="entry name" value="GTPase_HflX"/>
    <property type="match status" value="1"/>
</dbReference>
<evidence type="ECO:0000259" key="9">
    <source>
        <dbReference type="PROSITE" id="PS51705"/>
    </source>
</evidence>
<evidence type="ECO:0000256" key="8">
    <source>
        <dbReference type="PIRSR" id="PIRSR006809-2"/>
    </source>
</evidence>
<dbReference type="SUPFAM" id="SSF52540">
    <property type="entry name" value="P-loop containing nucleoside triphosphate hydrolases"/>
    <property type="match status" value="1"/>
</dbReference>
<evidence type="ECO:0000256" key="7">
    <source>
        <dbReference type="PIRSR" id="PIRSR006809-1"/>
    </source>
</evidence>
<dbReference type="Pfam" id="PF13167">
    <property type="entry name" value="GTP-bdg_N"/>
    <property type="match status" value="1"/>
</dbReference>
<evidence type="ECO:0000256" key="3">
    <source>
        <dbReference type="ARBA" id="ARBA00022741"/>
    </source>
</evidence>
<dbReference type="GO" id="GO:0043022">
    <property type="term" value="F:ribosome binding"/>
    <property type="evidence" value="ECO:0007669"/>
    <property type="project" value="TreeGrafter"/>
</dbReference>
<dbReference type="InterPro" id="IPR025121">
    <property type="entry name" value="GTPase_HflX_N"/>
</dbReference>
<reference evidence="12" key="2">
    <citation type="submission" date="2016-11" db="EMBL/GenBank/DDBJ databases">
        <authorList>
            <person name="Varghese N."/>
            <person name="Submissions S."/>
        </authorList>
    </citation>
    <scope>NUCLEOTIDE SEQUENCE [LARGE SCALE GENOMIC DNA]</scope>
    <source>
        <strain evidence="12">DSM 27989</strain>
    </source>
</reference>
<sequence length="408" mass="47611">MLEKKETNYEKVVLVGLITREQSEEKLTEYMDELEFLAYTAGATVGERFTQRMDKPDSKFFVGSGKLDEITAFVEEYDIDTVIFDDELTPSQLKNIEKVVNKKIIDRTQLILDIFAQRAQTSYARTQVELAQYQYLLPRLTRMWTHLERQRGGIGMRGPGETEIETDRRIIRDRITLLKEKLKGIDRQMATQRKNRGALVRVALVGYTNVGKSTLMNVLSKSEVFAENKLFATLDTTVRKVVIGNLPFLLTDTVGFIRKLPTQLVESFKSTLDEVREADLLVHVVDISHTSFEDHVNSVNQILAEIESKEKPTIMVFNKIDNFSYVKQDEDDLSEKKFENYSLEDWKRTWMAKTDYPTLFISATEKDNLEDLRKTVYEEVKDIHTKRFPYNNFLFQYYEEESEEETEE</sequence>
<feature type="binding site" evidence="7">
    <location>
        <begin position="206"/>
        <end position="213"/>
    </location>
    <ligand>
        <name>GTP</name>
        <dbReference type="ChEBI" id="CHEBI:37565"/>
    </ligand>
</feature>
<evidence type="ECO:0000313" key="10">
    <source>
        <dbReference type="EMBL" id="GGF09188.1"/>
    </source>
</evidence>
<dbReference type="PANTHER" id="PTHR10229:SF0">
    <property type="entry name" value="GTP-BINDING PROTEIN 6-RELATED"/>
    <property type="match status" value="1"/>
</dbReference>
<evidence type="ECO:0000313" key="11">
    <source>
        <dbReference type="EMBL" id="SHK48573.1"/>
    </source>
</evidence>
<reference evidence="13" key="4">
    <citation type="journal article" date="2019" name="Int. J. Syst. Evol. Microbiol.">
        <title>The Global Catalogue of Microorganisms (GCM) 10K type strain sequencing project: providing services to taxonomists for standard genome sequencing and annotation.</title>
        <authorList>
            <consortium name="The Broad Institute Genomics Platform"/>
            <consortium name="The Broad Institute Genome Sequencing Center for Infectious Disease"/>
            <person name="Wu L."/>
            <person name="Ma J."/>
        </authorList>
    </citation>
    <scope>NUCLEOTIDE SEQUENCE [LARGE SCALE GENOMIC DNA]</scope>
    <source>
        <strain evidence="13">CGMCC 1.12707</strain>
    </source>
</reference>
<keyword evidence="3 6" id="KW-0547">Nucleotide-binding</keyword>
<feature type="binding site" evidence="8">
    <location>
        <position position="233"/>
    </location>
    <ligand>
        <name>Mg(2+)</name>
        <dbReference type="ChEBI" id="CHEBI:18420"/>
    </ligand>
</feature>
<dbReference type="STRING" id="1434701.SAMN05443634_101136"/>
<keyword evidence="4 8" id="KW-0460">Magnesium</keyword>
<dbReference type="InterPro" id="IPR042108">
    <property type="entry name" value="GTPase_HflX_N_sf"/>
</dbReference>
<keyword evidence="2 8" id="KW-0479">Metal-binding</keyword>
<keyword evidence="1 6" id="KW-0963">Cytoplasm</keyword>
<comment type="similarity">
    <text evidence="6">Belongs to the TRAFAC class OBG-HflX-like GTPase superfamily. HflX GTPase family.</text>
</comment>
<dbReference type="Gene3D" id="6.10.250.2860">
    <property type="match status" value="1"/>
</dbReference>
<dbReference type="GO" id="GO:0005737">
    <property type="term" value="C:cytoplasm"/>
    <property type="evidence" value="ECO:0007669"/>
    <property type="project" value="UniProtKB-SubCell"/>
</dbReference>
<dbReference type="RefSeq" id="WP_072928899.1">
    <property type="nucleotide sequence ID" value="NZ_BMFL01000022.1"/>
</dbReference>
<dbReference type="PROSITE" id="PS51705">
    <property type="entry name" value="G_HFLX"/>
    <property type="match status" value="1"/>
</dbReference>
<comment type="subunit">
    <text evidence="6">Monomer. Associates with the 50S ribosomal subunit.</text>
</comment>
<comment type="subcellular location">
    <subcellularLocation>
        <location evidence="6">Cytoplasm</location>
    </subcellularLocation>
    <text evidence="6">May associate with membranes.</text>
</comment>
<dbReference type="InterPro" id="IPR006073">
    <property type="entry name" value="GTP-bd"/>
</dbReference>
<comment type="cofactor">
    <cofactor evidence="8">
        <name>Mg(2+)</name>
        <dbReference type="ChEBI" id="CHEBI:18420"/>
    </cofactor>
</comment>
<protein>
    <recommendedName>
        <fullName evidence="6">GTPase HflX</fullName>
    </recommendedName>
    <alternativeName>
        <fullName evidence="6">GTP-binding protein HflX</fullName>
    </alternativeName>
</protein>